<dbReference type="SUPFAM" id="SSF89447">
    <property type="entry name" value="AbrB/MazE/MraZ-like"/>
    <property type="match status" value="1"/>
</dbReference>
<sequence length="80" mass="8950">MRATGIVRKVDELGRVVLPKELRNKFGIAEKDGLEIFVDGEQIVLKKYVPACIFCDSADNVTDFKGKAICASCFEEIKNR</sequence>
<evidence type="ECO:0000313" key="4">
    <source>
        <dbReference type="Proteomes" id="UP000321157"/>
    </source>
</evidence>
<evidence type="ECO:0000313" key="3">
    <source>
        <dbReference type="EMBL" id="GEN36815.1"/>
    </source>
</evidence>
<feature type="domain" description="SpoVT-AbrB" evidence="2">
    <location>
        <begin position="5"/>
        <end position="50"/>
    </location>
</feature>
<keyword evidence="1" id="KW-0238">DNA-binding</keyword>
<organism evidence="3 4">
    <name type="scientific">Aneurinibacillus danicus</name>
    <dbReference type="NCBI Taxonomy" id="267746"/>
    <lineage>
        <taxon>Bacteria</taxon>
        <taxon>Bacillati</taxon>
        <taxon>Bacillota</taxon>
        <taxon>Bacilli</taxon>
        <taxon>Bacillales</taxon>
        <taxon>Paenibacillaceae</taxon>
        <taxon>Aneurinibacillus group</taxon>
        <taxon>Aneurinibacillus</taxon>
    </lineage>
</organism>
<dbReference type="GO" id="GO:0003677">
    <property type="term" value="F:DNA binding"/>
    <property type="evidence" value="ECO:0007669"/>
    <property type="project" value="UniProtKB-UniRule"/>
</dbReference>
<proteinExistence type="predicted"/>
<dbReference type="AlphaFoldDB" id="A0A511VD72"/>
<dbReference type="Proteomes" id="UP000321157">
    <property type="component" value="Unassembled WGS sequence"/>
</dbReference>
<dbReference type="InterPro" id="IPR007159">
    <property type="entry name" value="SpoVT-AbrB_dom"/>
</dbReference>
<comment type="caution">
    <text evidence="3">The sequence shown here is derived from an EMBL/GenBank/DDBJ whole genome shotgun (WGS) entry which is preliminary data.</text>
</comment>
<dbReference type="Gene3D" id="2.10.260.10">
    <property type="match status" value="1"/>
</dbReference>
<evidence type="ECO:0000259" key="2">
    <source>
        <dbReference type="PROSITE" id="PS51740"/>
    </source>
</evidence>
<dbReference type="InterPro" id="IPR052731">
    <property type="entry name" value="B_subtilis_Trans_State_Reg"/>
</dbReference>
<reference evidence="3 4" key="1">
    <citation type="submission" date="2019-07" db="EMBL/GenBank/DDBJ databases">
        <title>Whole genome shotgun sequence of Aneurinibacillus danicus NBRC 102444.</title>
        <authorList>
            <person name="Hosoyama A."/>
            <person name="Uohara A."/>
            <person name="Ohji S."/>
            <person name="Ichikawa N."/>
        </authorList>
    </citation>
    <scope>NUCLEOTIDE SEQUENCE [LARGE SCALE GENOMIC DNA]</scope>
    <source>
        <strain evidence="3 4">NBRC 102444</strain>
    </source>
</reference>
<evidence type="ECO:0000256" key="1">
    <source>
        <dbReference type="PROSITE-ProRule" id="PRU01076"/>
    </source>
</evidence>
<name>A0A511VD72_9BACL</name>
<protein>
    <submittedName>
        <fullName evidence="3">AbrB family transcriptional regulator</fullName>
    </submittedName>
</protein>
<dbReference type="PANTHER" id="PTHR36432">
    <property type="match status" value="1"/>
</dbReference>
<dbReference type="InterPro" id="IPR037914">
    <property type="entry name" value="SpoVT-AbrB_sf"/>
</dbReference>
<dbReference type="NCBIfam" id="TIGR01439">
    <property type="entry name" value="lp_hng_hel_AbrB"/>
    <property type="match status" value="1"/>
</dbReference>
<dbReference type="PROSITE" id="PS51740">
    <property type="entry name" value="SPOVT_ABRB"/>
    <property type="match status" value="1"/>
</dbReference>
<dbReference type="RefSeq" id="WP_146812442.1">
    <property type="nucleotide sequence ID" value="NZ_BJXX01000237.1"/>
</dbReference>
<dbReference type="OrthoDB" id="9782993at2"/>
<gene>
    <name evidence="3" type="primary">abrB_3</name>
    <name evidence="3" type="ORF">ADA01nite_42750</name>
</gene>
<accession>A0A511VD72</accession>
<keyword evidence="4" id="KW-1185">Reference proteome</keyword>
<dbReference type="SMART" id="SM00966">
    <property type="entry name" value="SpoVT_AbrB"/>
    <property type="match status" value="1"/>
</dbReference>
<dbReference type="Pfam" id="PF04014">
    <property type="entry name" value="MazE_antitoxin"/>
    <property type="match status" value="1"/>
</dbReference>
<dbReference type="EMBL" id="BJXX01000237">
    <property type="protein sequence ID" value="GEN36815.1"/>
    <property type="molecule type" value="Genomic_DNA"/>
</dbReference>
<dbReference type="PANTHER" id="PTHR36432:SF4">
    <property type="entry name" value="TRANSITION STATE REGULATOR ABH-RELATED"/>
    <property type="match status" value="1"/>
</dbReference>